<dbReference type="Proteomes" id="UP000887013">
    <property type="component" value="Unassembled WGS sequence"/>
</dbReference>
<keyword evidence="2" id="KW-1185">Reference proteome</keyword>
<dbReference type="EMBL" id="BMAW01091579">
    <property type="protein sequence ID" value="GFS50591.1"/>
    <property type="molecule type" value="Genomic_DNA"/>
</dbReference>
<name>A0A8X6ILG0_NEPPI</name>
<accession>A0A8X6ILG0</accession>
<evidence type="ECO:0000313" key="2">
    <source>
        <dbReference type="Proteomes" id="UP000887013"/>
    </source>
</evidence>
<evidence type="ECO:0000313" key="1">
    <source>
        <dbReference type="EMBL" id="GFS50591.1"/>
    </source>
</evidence>
<dbReference type="AlphaFoldDB" id="A0A8X6ILG0"/>
<protein>
    <submittedName>
        <fullName evidence="1">Uncharacterized protein</fullName>
    </submittedName>
</protein>
<organism evidence="1 2">
    <name type="scientific">Nephila pilipes</name>
    <name type="common">Giant wood spider</name>
    <name type="synonym">Nephila maculata</name>
    <dbReference type="NCBI Taxonomy" id="299642"/>
    <lineage>
        <taxon>Eukaryota</taxon>
        <taxon>Metazoa</taxon>
        <taxon>Ecdysozoa</taxon>
        <taxon>Arthropoda</taxon>
        <taxon>Chelicerata</taxon>
        <taxon>Arachnida</taxon>
        <taxon>Araneae</taxon>
        <taxon>Araneomorphae</taxon>
        <taxon>Entelegynae</taxon>
        <taxon>Araneoidea</taxon>
        <taxon>Nephilidae</taxon>
        <taxon>Nephila</taxon>
    </lineage>
</organism>
<sequence>MDPNSIDILIYHPTQTLLSLLENSKRSRFEVCQLILGPAGTNAATTEATLRKSNSQNQTNNCESASLDIAGFRQRTLPATLTQKDKSLDRQGLTSYWWTSKMSSAKWPKSRWHIREH</sequence>
<proteinExistence type="predicted"/>
<reference evidence="1" key="1">
    <citation type="submission" date="2020-08" db="EMBL/GenBank/DDBJ databases">
        <title>Multicomponent nature underlies the extraordinary mechanical properties of spider dragline silk.</title>
        <authorList>
            <person name="Kono N."/>
            <person name="Nakamura H."/>
            <person name="Mori M."/>
            <person name="Yoshida Y."/>
            <person name="Ohtoshi R."/>
            <person name="Malay A.D."/>
            <person name="Moran D.A.P."/>
            <person name="Tomita M."/>
            <person name="Numata K."/>
            <person name="Arakawa K."/>
        </authorList>
    </citation>
    <scope>NUCLEOTIDE SEQUENCE</scope>
</reference>
<gene>
    <name evidence="1" type="ORF">NPIL_247541</name>
</gene>
<comment type="caution">
    <text evidence="1">The sequence shown here is derived from an EMBL/GenBank/DDBJ whole genome shotgun (WGS) entry which is preliminary data.</text>
</comment>